<keyword evidence="7 13" id="KW-0547">Nucleotide-binding</keyword>
<evidence type="ECO:0000256" key="4">
    <source>
        <dbReference type="ARBA" id="ARBA00022553"/>
    </source>
</evidence>
<evidence type="ECO:0000256" key="1">
    <source>
        <dbReference type="ARBA" id="ARBA00004123"/>
    </source>
</evidence>
<keyword evidence="9 13" id="KW-0067">ATP-binding</keyword>
<dbReference type="Pfam" id="PF00069">
    <property type="entry name" value="Pkinase"/>
    <property type="match status" value="1"/>
</dbReference>
<feature type="transmembrane region" description="Helical" evidence="15">
    <location>
        <begin position="450"/>
        <end position="473"/>
    </location>
</feature>
<keyword evidence="18" id="KW-1185">Reference proteome</keyword>
<dbReference type="PANTHER" id="PTHR48011:SF8">
    <property type="entry name" value="MAP KINASE KINASE KINASE"/>
    <property type="match status" value="1"/>
</dbReference>
<dbReference type="GO" id="GO:0004709">
    <property type="term" value="F:MAP kinase kinase kinase activity"/>
    <property type="evidence" value="ECO:0007669"/>
    <property type="project" value="UniProtKB-EC"/>
</dbReference>
<evidence type="ECO:0000256" key="15">
    <source>
        <dbReference type="SAM" id="Phobius"/>
    </source>
</evidence>
<name>A0A6A4PGY8_LUPAL</name>
<keyword evidence="8 17" id="KW-0418">Kinase</keyword>
<evidence type="ECO:0000313" key="18">
    <source>
        <dbReference type="Proteomes" id="UP000447434"/>
    </source>
</evidence>
<dbReference type="GO" id="GO:0019901">
    <property type="term" value="F:protein kinase binding"/>
    <property type="evidence" value="ECO:0007669"/>
    <property type="project" value="UniProtKB-ARBA"/>
</dbReference>
<evidence type="ECO:0000256" key="3">
    <source>
        <dbReference type="ARBA" id="ARBA00022527"/>
    </source>
</evidence>
<sequence length="480" mass="53866">MIITLYKGRNCIKKQREKKKMGWSRGHIIGHGSSAMVYLATSDHSSSSASTTSISAVKSWELSRSEHLQREQKILSSLSSPYIVTYKGYDITTENNTLFYNLFMEYMPFGTLTQSTLRHHHGGRINEPVIAHYTRQVLQGLEYLHSKRLVHCDIKGSNILVNEDGAKISDFGCAKYVNNNELPPGAAAVISGTPMFMSPEVARGQEQGYPCDIWALGCTMVEIATGFAPWPNVEDPVSILYHIAYSNEVPKIPSFLSNQAKDFLGKCFMRNPKERWSASQLLKHPFLVEFNSKGKQILESNSCSPTSILDQGFWNSVEESECHFGNNLVRTSFENSAAGRIRGLALRSGDPDWTWDDKNWVTTIGNNEAVAEAEACDYGLFDSETRNYCMSVVSTNNNMTLNNYKYMSYYYCSRLHDLILCNNFSSQTASSSVGGDLDELEKSNVVCIEVVIIFVRIMNVVMMLMLVLSLVLIKVVSILR</sequence>
<keyword evidence="6" id="KW-0938">Abscisic acid signaling pathway</keyword>
<evidence type="ECO:0000256" key="6">
    <source>
        <dbReference type="ARBA" id="ARBA00022682"/>
    </source>
</evidence>
<dbReference type="InterPro" id="IPR011009">
    <property type="entry name" value="Kinase-like_dom_sf"/>
</dbReference>
<evidence type="ECO:0000256" key="11">
    <source>
        <dbReference type="ARBA" id="ARBA00047559"/>
    </source>
</evidence>
<comment type="catalytic activity">
    <reaction evidence="11">
        <text>L-threonyl-[protein] + ATP = O-phospho-L-threonyl-[protein] + ADP + H(+)</text>
        <dbReference type="Rhea" id="RHEA:46608"/>
        <dbReference type="Rhea" id="RHEA-COMP:11060"/>
        <dbReference type="Rhea" id="RHEA-COMP:11605"/>
        <dbReference type="ChEBI" id="CHEBI:15378"/>
        <dbReference type="ChEBI" id="CHEBI:30013"/>
        <dbReference type="ChEBI" id="CHEBI:30616"/>
        <dbReference type="ChEBI" id="CHEBI:61977"/>
        <dbReference type="ChEBI" id="CHEBI:456216"/>
        <dbReference type="EC" id="2.7.11.25"/>
    </reaction>
</comment>
<keyword evidence="15" id="KW-1133">Transmembrane helix</keyword>
<dbReference type="SMART" id="SM00220">
    <property type="entry name" value="S_TKc"/>
    <property type="match status" value="1"/>
</dbReference>
<keyword evidence="4" id="KW-0597">Phosphoprotein</keyword>
<evidence type="ECO:0000313" key="17">
    <source>
        <dbReference type="EMBL" id="KAE9600716.1"/>
    </source>
</evidence>
<comment type="subcellular location">
    <subcellularLocation>
        <location evidence="1">Nucleus</location>
    </subcellularLocation>
</comment>
<dbReference type="SUPFAM" id="SSF56112">
    <property type="entry name" value="Protein kinase-like (PK-like)"/>
    <property type="match status" value="1"/>
</dbReference>
<dbReference type="InterPro" id="IPR000719">
    <property type="entry name" value="Prot_kinase_dom"/>
</dbReference>
<dbReference type="InterPro" id="IPR008271">
    <property type="entry name" value="Ser/Thr_kinase_AS"/>
</dbReference>
<evidence type="ECO:0000256" key="10">
    <source>
        <dbReference type="ARBA" id="ARBA00023242"/>
    </source>
</evidence>
<reference evidence="18" key="1">
    <citation type="journal article" date="2020" name="Nat. Commun.">
        <title>Genome sequence of the cluster root forming white lupin.</title>
        <authorList>
            <person name="Hufnagel B."/>
            <person name="Marques A."/>
            <person name="Soriano A."/>
            <person name="Marques L."/>
            <person name="Divol F."/>
            <person name="Doumas P."/>
            <person name="Sallet E."/>
            <person name="Mancinotti D."/>
            <person name="Carrere S."/>
            <person name="Marande W."/>
            <person name="Arribat S."/>
            <person name="Keller J."/>
            <person name="Huneau C."/>
            <person name="Blein T."/>
            <person name="Aime D."/>
            <person name="Laguerre M."/>
            <person name="Taylor J."/>
            <person name="Schubert V."/>
            <person name="Nelson M."/>
            <person name="Geu-Flores F."/>
            <person name="Crespi M."/>
            <person name="Gallardo-Guerrero K."/>
            <person name="Delaux P.-M."/>
            <person name="Salse J."/>
            <person name="Berges H."/>
            <person name="Guyot R."/>
            <person name="Gouzy J."/>
            <person name="Peret B."/>
        </authorList>
    </citation>
    <scope>NUCLEOTIDE SEQUENCE [LARGE SCALE GENOMIC DNA]</scope>
    <source>
        <strain evidence="18">cv. Amiga</strain>
    </source>
</reference>
<dbReference type="PROSITE" id="PS00108">
    <property type="entry name" value="PROTEIN_KINASE_ST"/>
    <property type="match status" value="1"/>
</dbReference>
<dbReference type="OrthoDB" id="275301at2759"/>
<evidence type="ECO:0000256" key="5">
    <source>
        <dbReference type="ARBA" id="ARBA00022679"/>
    </source>
</evidence>
<dbReference type="InterPro" id="IPR052751">
    <property type="entry name" value="Plant_MAPKKK"/>
</dbReference>
<comment type="catalytic activity">
    <reaction evidence="12">
        <text>L-seryl-[protein] + ATP = O-phospho-L-seryl-[protein] + ADP + H(+)</text>
        <dbReference type="Rhea" id="RHEA:17989"/>
        <dbReference type="Rhea" id="RHEA-COMP:9863"/>
        <dbReference type="Rhea" id="RHEA-COMP:11604"/>
        <dbReference type="ChEBI" id="CHEBI:15378"/>
        <dbReference type="ChEBI" id="CHEBI:29999"/>
        <dbReference type="ChEBI" id="CHEBI:30616"/>
        <dbReference type="ChEBI" id="CHEBI:83421"/>
        <dbReference type="ChEBI" id="CHEBI:456216"/>
        <dbReference type="EC" id="2.7.11.25"/>
    </reaction>
</comment>
<dbReference type="GO" id="GO:0006970">
    <property type="term" value="P:response to osmotic stress"/>
    <property type="evidence" value="ECO:0007669"/>
    <property type="project" value="UniProtKB-ARBA"/>
</dbReference>
<dbReference type="EMBL" id="WOCE01000014">
    <property type="protein sequence ID" value="KAE9600716.1"/>
    <property type="molecule type" value="Genomic_DNA"/>
</dbReference>
<dbReference type="AlphaFoldDB" id="A0A6A4PGY8"/>
<evidence type="ECO:0000256" key="7">
    <source>
        <dbReference type="ARBA" id="ARBA00022741"/>
    </source>
</evidence>
<dbReference type="InterPro" id="IPR017441">
    <property type="entry name" value="Protein_kinase_ATP_BS"/>
</dbReference>
<dbReference type="GO" id="GO:0009738">
    <property type="term" value="P:abscisic acid-activated signaling pathway"/>
    <property type="evidence" value="ECO:0007669"/>
    <property type="project" value="UniProtKB-KW"/>
</dbReference>
<keyword evidence="15" id="KW-0812">Transmembrane</keyword>
<feature type="binding site" evidence="13">
    <location>
        <position position="58"/>
    </location>
    <ligand>
        <name>ATP</name>
        <dbReference type="ChEBI" id="CHEBI:30616"/>
    </ligand>
</feature>
<dbReference type="FunFam" id="1.10.510.10:FF:000852">
    <property type="entry name" value="Mitogen-activated protein kinase kinase kinase 17"/>
    <property type="match status" value="1"/>
</dbReference>
<gene>
    <name evidence="17" type="ORF">Lalb_Chr14g0375841</name>
</gene>
<dbReference type="PROSITE" id="PS00107">
    <property type="entry name" value="PROTEIN_KINASE_ATP"/>
    <property type="match status" value="1"/>
</dbReference>
<dbReference type="GO" id="GO:0005634">
    <property type="term" value="C:nucleus"/>
    <property type="evidence" value="ECO:0007669"/>
    <property type="project" value="UniProtKB-SubCell"/>
</dbReference>
<keyword evidence="3 14" id="KW-0723">Serine/threonine-protein kinase</keyword>
<organism evidence="17 18">
    <name type="scientific">Lupinus albus</name>
    <name type="common">White lupine</name>
    <name type="synonym">Lupinus termis</name>
    <dbReference type="NCBI Taxonomy" id="3870"/>
    <lineage>
        <taxon>Eukaryota</taxon>
        <taxon>Viridiplantae</taxon>
        <taxon>Streptophyta</taxon>
        <taxon>Embryophyta</taxon>
        <taxon>Tracheophyta</taxon>
        <taxon>Spermatophyta</taxon>
        <taxon>Magnoliopsida</taxon>
        <taxon>eudicotyledons</taxon>
        <taxon>Gunneridae</taxon>
        <taxon>Pentapetalae</taxon>
        <taxon>rosids</taxon>
        <taxon>fabids</taxon>
        <taxon>Fabales</taxon>
        <taxon>Fabaceae</taxon>
        <taxon>Papilionoideae</taxon>
        <taxon>50 kb inversion clade</taxon>
        <taxon>genistoids sensu lato</taxon>
        <taxon>core genistoids</taxon>
        <taxon>Genisteae</taxon>
        <taxon>Lupinus</taxon>
    </lineage>
</organism>
<evidence type="ECO:0000256" key="9">
    <source>
        <dbReference type="ARBA" id="ARBA00022840"/>
    </source>
</evidence>
<keyword evidence="15" id="KW-0472">Membrane</keyword>
<dbReference type="Gene3D" id="1.10.510.10">
    <property type="entry name" value="Transferase(Phosphotransferase) domain 1"/>
    <property type="match status" value="1"/>
</dbReference>
<comment type="similarity">
    <text evidence="14">Belongs to the protein kinase superfamily.</text>
</comment>
<evidence type="ECO:0000259" key="16">
    <source>
        <dbReference type="PROSITE" id="PS50011"/>
    </source>
</evidence>
<dbReference type="PANTHER" id="PTHR48011">
    <property type="entry name" value="CCR4-NOT TRANSCRIPTIONAL COMPLEX SUBUNIT CAF120-RELATED"/>
    <property type="match status" value="1"/>
</dbReference>
<dbReference type="PROSITE" id="PS50011">
    <property type="entry name" value="PROTEIN_KINASE_DOM"/>
    <property type="match status" value="1"/>
</dbReference>
<keyword evidence="5" id="KW-0808">Transferase</keyword>
<evidence type="ECO:0000256" key="2">
    <source>
        <dbReference type="ARBA" id="ARBA00012406"/>
    </source>
</evidence>
<feature type="domain" description="Protein kinase" evidence="16">
    <location>
        <begin position="23"/>
        <end position="287"/>
    </location>
</feature>
<protein>
    <recommendedName>
        <fullName evidence="2">mitogen-activated protein kinase kinase kinase</fullName>
        <ecNumber evidence="2">2.7.11.25</ecNumber>
    </recommendedName>
</protein>
<proteinExistence type="inferred from homology"/>
<accession>A0A6A4PGY8</accession>
<evidence type="ECO:0000256" key="13">
    <source>
        <dbReference type="PROSITE-ProRule" id="PRU10141"/>
    </source>
</evidence>
<evidence type="ECO:0000256" key="12">
    <source>
        <dbReference type="ARBA" id="ARBA00048329"/>
    </source>
</evidence>
<dbReference type="GO" id="GO:0005524">
    <property type="term" value="F:ATP binding"/>
    <property type="evidence" value="ECO:0007669"/>
    <property type="project" value="UniProtKB-UniRule"/>
</dbReference>
<keyword evidence="10" id="KW-0539">Nucleus</keyword>
<dbReference type="CDD" id="cd06606">
    <property type="entry name" value="STKc_MAPKKK"/>
    <property type="match status" value="1"/>
</dbReference>
<comment type="caution">
    <text evidence="17">The sequence shown here is derived from an EMBL/GenBank/DDBJ whole genome shotgun (WGS) entry which is preliminary data.</text>
</comment>
<evidence type="ECO:0000256" key="14">
    <source>
        <dbReference type="RuleBase" id="RU000304"/>
    </source>
</evidence>
<evidence type="ECO:0000256" key="8">
    <source>
        <dbReference type="ARBA" id="ARBA00022777"/>
    </source>
</evidence>
<dbReference type="EC" id="2.7.11.25" evidence="2"/>
<dbReference type="Proteomes" id="UP000447434">
    <property type="component" value="Chromosome 14"/>
</dbReference>